<feature type="transmembrane region" description="Helical" evidence="1">
    <location>
        <begin position="40"/>
        <end position="59"/>
    </location>
</feature>
<dbReference type="Proteomes" id="UP000326799">
    <property type="component" value="Unassembled WGS sequence"/>
</dbReference>
<keyword evidence="1" id="KW-0812">Transmembrane</keyword>
<protein>
    <submittedName>
        <fullName evidence="2">Uncharacterized protein</fullName>
    </submittedName>
</protein>
<name>A0A5N6F0P3_9EURO</name>
<evidence type="ECO:0000256" key="1">
    <source>
        <dbReference type="SAM" id="Phobius"/>
    </source>
</evidence>
<proteinExistence type="predicted"/>
<keyword evidence="1" id="KW-0472">Membrane</keyword>
<evidence type="ECO:0000313" key="3">
    <source>
        <dbReference type="Proteomes" id="UP000326799"/>
    </source>
</evidence>
<gene>
    <name evidence="2" type="ORF">BDV33DRAFT_167386</name>
</gene>
<reference evidence="2 3" key="1">
    <citation type="submission" date="2019-04" db="EMBL/GenBank/DDBJ databases">
        <title>Fungal friends and foes A comparative genomics study of 23 Aspergillus species from section Flavi.</title>
        <authorList>
            <consortium name="DOE Joint Genome Institute"/>
            <person name="Kjaerbolling I."/>
            <person name="Vesth T.C."/>
            <person name="Frisvad J.C."/>
            <person name="Nybo J.L."/>
            <person name="Theobald S."/>
            <person name="Kildgaard S."/>
            <person name="Petersen T.I."/>
            <person name="Kuo A."/>
            <person name="Sato A."/>
            <person name="Lyhne E.K."/>
            <person name="Kogle M.E."/>
            <person name="Wiebenga A."/>
            <person name="Kun R.S."/>
            <person name="Lubbers R.J."/>
            <person name="Makela M.R."/>
            <person name="Barry K."/>
            <person name="Chovatia M."/>
            <person name="Clum A."/>
            <person name="Daum C."/>
            <person name="Haridas S."/>
            <person name="He G."/>
            <person name="LaButti K."/>
            <person name="Lipzen A."/>
            <person name="Mondo S."/>
            <person name="Pangilinan J."/>
            <person name="Riley R."/>
            <person name="Salamov A."/>
            <person name="Simmons B.A."/>
            <person name="Magnuson J.K."/>
            <person name="Henrissat B."/>
            <person name="Mortensen U.H."/>
            <person name="Larsen T.O."/>
            <person name="De vries R.P."/>
            <person name="Grigoriev I.V."/>
            <person name="Machida M."/>
            <person name="Baker S.E."/>
            <person name="Andersen M.R."/>
        </authorList>
    </citation>
    <scope>NUCLEOTIDE SEQUENCE [LARGE SCALE GENOMIC DNA]</scope>
    <source>
        <strain evidence="2 3">CBS 126849</strain>
    </source>
</reference>
<sequence length="66" mass="7714">MLENMKIHWRMRGFVGMEVWRSDILPEKAWGTGLVGVHEVSGEFCLLLGYVGIVIMFYMRGFRFSE</sequence>
<keyword evidence="3" id="KW-1185">Reference proteome</keyword>
<keyword evidence="1" id="KW-1133">Transmembrane helix</keyword>
<accession>A0A5N6F0P3</accession>
<evidence type="ECO:0000313" key="2">
    <source>
        <dbReference type="EMBL" id="KAB8223326.1"/>
    </source>
</evidence>
<dbReference type="AlphaFoldDB" id="A0A5N6F0P3"/>
<dbReference type="EMBL" id="ML733406">
    <property type="protein sequence ID" value="KAB8223326.1"/>
    <property type="molecule type" value="Genomic_DNA"/>
</dbReference>
<organism evidence="2 3">
    <name type="scientific">Aspergillus novoparasiticus</name>
    <dbReference type="NCBI Taxonomy" id="986946"/>
    <lineage>
        <taxon>Eukaryota</taxon>
        <taxon>Fungi</taxon>
        <taxon>Dikarya</taxon>
        <taxon>Ascomycota</taxon>
        <taxon>Pezizomycotina</taxon>
        <taxon>Eurotiomycetes</taxon>
        <taxon>Eurotiomycetidae</taxon>
        <taxon>Eurotiales</taxon>
        <taxon>Aspergillaceae</taxon>
        <taxon>Aspergillus</taxon>
        <taxon>Aspergillus subgen. Circumdati</taxon>
    </lineage>
</organism>